<keyword evidence="5 12" id="KW-1003">Cell membrane</keyword>
<feature type="transmembrane region" description="Helical" evidence="14">
    <location>
        <begin position="67"/>
        <end position="87"/>
    </location>
</feature>
<dbReference type="AlphaFoldDB" id="A0A3D9DTD0"/>
<evidence type="ECO:0000256" key="9">
    <source>
        <dbReference type="ARBA" id="ARBA00022989"/>
    </source>
</evidence>
<keyword evidence="7 12" id="KW-0132">Cell division</keyword>
<dbReference type="PIRSF" id="PIRSF003097">
    <property type="entry name" value="FtsX"/>
    <property type="match status" value="1"/>
</dbReference>
<dbReference type="PANTHER" id="PTHR47755:SF1">
    <property type="entry name" value="CELL DIVISION PROTEIN FTSX"/>
    <property type="match status" value="1"/>
</dbReference>
<protein>
    <recommendedName>
        <fullName evidence="4 12">Cell division protein FtsX</fullName>
    </recommendedName>
</protein>
<dbReference type="Proteomes" id="UP000256334">
    <property type="component" value="Unassembled WGS sequence"/>
</dbReference>
<dbReference type="GO" id="GO:0005886">
    <property type="term" value="C:plasma membrane"/>
    <property type="evidence" value="ECO:0007669"/>
    <property type="project" value="UniProtKB-SubCell"/>
</dbReference>
<evidence type="ECO:0000256" key="7">
    <source>
        <dbReference type="ARBA" id="ARBA00022618"/>
    </source>
</evidence>
<evidence type="ECO:0000256" key="3">
    <source>
        <dbReference type="ARBA" id="ARBA00011160"/>
    </source>
</evidence>
<dbReference type="NCBIfam" id="TIGR00439">
    <property type="entry name" value="FtsX_Gneg"/>
    <property type="match status" value="1"/>
</dbReference>
<dbReference type="InterPro" id="IPR040690">
    <property type="entry name" value="FtsX_ECD"/>
</dbReference>
<feature type="region of interest" description="Disordered" evidence="13">
    <location>
        <begin position="1"/>
        <end position="41"/>
    </location>
</feature>
<evidence type="ECO:0000256" key="10">
    <source>
        <dbReference type="ARBA" id="ARBA00023136"/>
    </source>
</evidence>
<feature type="domain" description="ABC3 transporter permease C-terminal" evidence="15">
    <location>
        <begin position="217"/>
        <end position="334"/>
    </location>
</feature>
<evidence type="ECO:0000256" key="12">
    <source>
        <dbReference type="PIRNR" id="PIRNR003097"/>
    </source>
</evidence>
<name>A0A3D9DTD0_9GAMM</name>
<reference evidence="17 18" key="1">
    <citation type="submission" date="2018-07" db="EMBL/GenBank/DDBJ databases">
        <title>Genomic Encyclopedia of Type Strains, Phase IV (KMG-IV): sequencing the most valuable type-strain genomes for metagenomic binning, comparative biology and taxonomic classification.</title>
        <authorList>
            <person name="Goeker M."/>
        </authorList>
    </citation>
    <scope>NUCLEOTIDE SEQUENCE [LARGE SCALE GENOMIC DNA]</scope>
    <source>
        <strain evidence="17 18">DSM 14324</strain>
    </source>
</reference>
<dbReference type="InterPro" id="IPR003838">
    <property type="entry name" value="ABC3_permease_C"/>
</dbReference>
<evidence type="ECO:0000256" key="14">
    <source>
        <dbReference type="SAM" id="Phobius"/>
    </source>
</evidence>
<evidence type="ECO:0000256" key="11">
    <source>
        <dbReference type="ARBA" id="ARBA00023306"/>
    </source>
</evidence>
<feature type="transmembrane region" description="Helical" evidence="14">
    <location>
        <begin position="262"/>
        <end position="283"/>
    </location>
</feature>
<comment type="subcellular location">
    <subcellularLocation>
        <location evidence="1">Cell inner membrane</location>
        <topology evidence="1">Multi-pass membrane protein</topology>
    </subcellularLocation>
</comment>
<proteinExistence type="inferred from homology"/>
<evidence type="ECO:0000259" key="15">
    <source>
        <dbReference type="Pfam" id="PF02687"/>
    </source>
</evidence>
<feature type="transmembrane region" description="Helical" evidence="14">
    <location>
        <begin position="303"/>
        <end position="332"/>
    </location>
</feature>
<feature type="domain" description="FtsX extracellular" evidence="16">
    <location>
        <begin position="102"/>
        <end position="192"/>
    </location>
</feature>
<gene>
    <name evidence="17" type="ORF">C8D72_2406</name>
</gene>
<evidence type="ECO:0000256" key="2">
    <source>
        <dbReference type="ARBA" id="ARBA00007379"/>
    </source>
</evidence>
<dbReference type="InterPro" id="IPR004513">
    <property type="entry name" value="FtsX"/>
</dbReference>
<evidence type="ECO:0000256" key="5">
    <source>
        <dbReference type="ARBA" id="ARBA00022475"/>
    </source>
</evidence>
<dbReference type="RefSeq" id="WP_115854658.1">
    <property type="nucleotide sequence ID" value="NZ_QRDJ01000008.1"/>
</dbReference>
<evidence type="ECO:0000259" key="16">
    <source>
        <dbReference type="Pfam" id="PF18075"/>
    </source>
</evidence>
<evidence type="ECO:0000256" key="8">
    <source>
        <dbReference type="ARBA" id="ARBA00022692"/>
    </source>
</evidence>
<feature type="transmembrane region" description="Helical" evidence="14">
    <location>
        <begin position="214"/>
        <end position="234"/>
    </location>
</feature>
<evidence type="ECO:0000313" key="18">
    <source>
        <dbReference type="Proteomes" id="UP000256334"/>
    </source>
</evidence>
<keyword evidence="11 12" id="KW-0131">Cell cycle</keyword>
<dbReference type="PANTHER" id="PTHR47755">
    <property type="entry name" value="CELL DIVISION PROTEIN FTSX"/>
    <property type="match status" value="1"/>
</dbReference>
<dbReference type="Pfam" id="PF02687">
    <property type="entry name" value="FtsX"/>
    <property type="match status" value="1"/>
</dbReference>
<keyword evidence="6 12" id="KW-0997">Cell inner membrane</keyword>
<keyword evidence="10 12" id="KW-0472">Membrane</keyword>
<sequence length="342" mass="37503">MSQKPRRNPQQDTEKPHRPSQGTEKSRRGARSHQITFESRTRAWRRHHGQMAVDSLYRLRRRPLSTLMTMLAIAIAMVLPASLWLALGSAQLLDSNLDDTARMTLYLDPALSESQAMDITDQVRGESDIASTELITAAAGLESFQQRLGMSDALAMMEDNPLPATILVQPRSRDPDAAQALAERLGQIEGVTDARLDMAWLERLRQLSELGRRVVLAFGVLFALGVLLVVGNTIRLAVESRRQEIEVVTLIGATHAFVRRPFLYVGVWYGLGGGILALLLLTLGRRWLSAPIDMLASGFGSHFSLPGIGLGGSALLLICSTMLGLVGAWLAVSRHLAEISPR</sequence>
<evidence type="ECO:0000256" key="4">
    <source>
        <dbReference type="ARBA" id="ARBA00021907"/>
    </source>
</evidence>
<comment type="similarity">
    <text evidence="2 12">Belongs to the ABC-4 integral membrane protein family. FtsX subfamily.</text>
</comment>
<dbReference type="OrthoDB" id="9813411at2"/>
<keyword evidence="18" id="KW-1185">Reference proteome</keyword>
<comment type="caution">
    <text evidence="17">The sequence shown here is derived from an EMBL/GenBank/DDBJ whole genome shotgun (WGS) entry which is preliminary data.</text>
</comment>
<comment type="function">
    <text evidence="12">Part of the ABC transporter FtsEX involved in cellular division.</text>
</comment>
<accession>A0A3D9DTD0</accession>
<dbReference type="InterPro" id="IPR047590">
    <property type="entry name" value="FtsX_proteobact-type"/>
</dbReference>
<evidence type="ECO:0000313" key="17">
    <source>
        <dbReference type="EMBL" id="REC94040.1"/>
    </source>
</evidence>
<comment type="subunit">
    <text evidence="3">Forms a membrane-associated complex with FtsE.</text>
</comment>
<organism evidence="17 18">
    <name type="scientific">Kushneria indalinina DSM 14324</name>
    <dbReference type="NCBI Taxonomy" id="1122140"/>
    <lineage>
        <taxon>Bacteria</taxon>
        <taxon>Pseudomonadati</taxon>
        <taxon>Pseudomonadota</taxon>
        <taxon>Gammaproteobacteria</taxon>
        <taxon>Oceanospirillales</taxon>
        <taxon>Halomonadaceae</taxon>
        <taxon>Kushneria</taxon>
    </lineage>
</organism>
<keyword evidence="9 14" id="KW-1133">Transmembrane helix</keyword>
<dbReference type="EMBL" id="QRDJ01000008">
    <property type="protein sequence ID" value="REC94040.1"/>
    <property type="molecule type" value="Genomic_DNA"/>
</dbReference>
<dbReference type="Pfam" id="PF18075">
    <property type="entry name" value="FtsX_ECD"/>
    <property type="match status" value="1"/>
</dbReference>
<dbReference type="GO" id="GO:0032153">
    <property type="term" value="C:cell division site"/>
    <property type="evidence" value="ECO:0007669"/>
    <property type="project" value="TreeGrafter"/>
</dbReference>
<evidence type="ECO:0000256" key="6">
    <source>
        <dbReference type="ARBA" id="ARBA00022519"/>
    </source>
</evidence>
<dbReference type="GO" id="GO:0051301">
    <property type="term" value="P:cell division"/>
    <property type="evidence" value="ECO:0007669"/>
    <property type="project" value="UniProtKB-KW"/>
</dbReference>
<evidence type="ECO:0000256" key="13">
    <source>
        <dbReference type="SAM" id="MobiDB-lite"/>
    </source>
</evidence>
<dbReference type="Gene3D" id="3.30.70.3040">
    <property type="match status" value="1"/>
</dbReference>
<evidence type="ECO:0000256" key="1">
    <source>
        <dbReference type="ARBA" id="ARBA00004429"/>
    </source>
</evidence>
<keyword evidence="8 14" id="KW-0812">Transmembrane</keyword>